<evidence type="ECO:0000256" key="2">
    <source>
        <dbReference type="SAM" id="Phobius"/>
    </source>
</evidence>
<protein>
    <submittedName>
        <fullName evidence="3">Uncharacterized protein</fullName>
    </submittedName>
</protein>
<keyword evidence="4" id="KW-1185">Reference proteome</keyword>
<dbReference type="EMBL" id="CP036348">
    <property type="protein sequence ID" value="QDV67465.1"/>
    <property type="molecule type" value="Genomic_DNA"/>
</dbReference>
<dbReference type="Proteomes" id="UP000315082">
    <property type="component" value="Chromosome"/>
</dbReference>
<keyword evidence="2" id="KW-0472">Membrane</keyword>
<keyword evidence="2" id="KW-0812">Transmembrane</keyword>
<dbReference type="KEGG" id="rcf:Poly24_11650"/>
<sequence length="359" mass="39638">MRRERVLLGGIEELSVIKPFWLRSWGVLKRVAELEAVRCLSLVQPEFSDFRQGLPPLHCLKSAMRRRAVSYLLSVAESLQHFALHEQKTMNTTPHMPSANRRGGIRKLFLCGCLLPMLLLGIGVVGAAGYGWYFLTGKVVEYTETEPRSVPTVAYTDDEANEIAQRANEFFQRVQIGNADEQFVLSTRDLNVLLNSQPGLKDRVFVTLQNGRLRADLSIPTDRMPGGSGRFLNASGELALALDDTTVSLSVIEAEVKGEPVDESLLSQLRDLKLSTEEIQDPRFAALVGMFQKVTILDDRLVVQPRPTADGLAGGGVAHVKFSEPPVTKAATPEPSKKPSLPEIQIPGFGKVKYNEFAK</sequence>
<evidence type="ECO:0000313" key="4">
    <source>
        <dbReference type="Proteomes" id="UP000315082"/>
    </source>
</evidence>
<evidence type="ECO:0000313" key="3">
    <source>
        <dbReference type="EMBL" id="QDV67465.1"/>
    </source>
</evidence>
<dbReference type="AlphaFoldDB" id="A0A518JPJ6"/>
<proteinExistence type="predicted"/>
<feature type="transmembrane region" description="Helical" evidence="2">
    <location>
        <begin position="108"/>
        <end position="135"/>
    </location>
</feature>
<organism evidence="3 4">
    <name type="scientific">Rosistilla carotiformis</name>
    <dbReference type="NCBI Taxonomy" id="2528017"/>
    <lineage>
        <taxon>Bacteria</taxon>
        <taxon>Pseudomonadati</taxon>
        <taxon>Planctomycetota</taxon>
        <taxon>Planctomycetia</taxon>
        <taxon>Pirellulales</taxon>
        <taxon>Pirellulaceae</taxon>
        <taxon>Rosistilla</taxon>
    </lineage>
</organism>
<evidence type="ECO:0000256" key="1">
    <source>
        <dbReference type="SAM" id="MobiDB-lite"/>
    </source>
</evidence>
<reference evidence="3 4" key="1">
    <citation type="submission" date="2019-02" db="EMBL/GenBank/DDBJ databases">
        <title>Deep-cultivation of Planctomycetes and their phenomic and genomic characterization uncovers novel biology.</title>
        <authorList>
            <person name="Wiegand S."/>
            <person name="Jogler M."/>
            <person name="Boedeker C."/>
            <person name="Pinto D."/>
            <person name="Vollmers J."/>
            <person name="Rivas-Marin E."/>
            <person name="Kohn T."/>
            <person name="Peeters S.H."/>
            <person name="Heuer A."/>
            <person name="Rast P."/>
            <person name="Oberbeckmann S."/>
            <person name="Bunk B."/>
            <person name="Jeske O."/>
            <person name="Meyerdierks A."/>
            <person name="Storesund J.E."/>
            <person name="Kallscheuer N."/>
            <person name="Luecker S."/>
            <person name="Lage O.M."/>
            <person name="Pohl T."/>
            <person name="Merkel B.J."/>
            <person name="Hornburger P."/>
            <person name="Mueller R.-W."/>
            <person name="Bruemmer F."/>
            <person name="Labrenz M."/>
            <person name="Spormann A.M."/>
            <person name="Op den Camp H."/>
            <person name="Overmann J."/>
            <person name="Amann R."/>
            <person name="Jetten M.S.M."/>
            <person name="Mascher T."/>
            <person name="Medema M.H."/>
            <person name="Devos D.P."/>
            <person name="Kaster A.-K."/>
            <person name="Ovreas L."/>
            <person name="Rohde M."/>
            <person name="Galperin M.Y."/>
            <person name="Jogler C."/>
        </authorList>
    </citation>
    <scope>NUCLEOTIDE SEQUENCE [LARGE SCALE GENOMIC DNA]</scope>
    <source>
        <strain evidence="3 4">Poly24</strain>
    </source>
</reference>
<feature type="region of interest" description="Disordered" evidence="1">
    <location>
        <begin position="324"/>
        <end position="343"/>
    </location>
</feature>
<keyword evidence="2" id="KW-1133">Transmembrane helix</keyword>
<accession>A0A518JPJ6</accession>
<name>A0A518JPJ6_9BACT</name>
<gene>
    <name evidence="3" type="ORF">Poly24_11650</name>
</gene>